<dbReference type="EMBL" id="KN832893">
    <property type="protein sequence ID" value="KIM93690.1"/>
    <property type="molecule type" value="Genomic_DNA"/>
</dbReference>
<evidence type="ECO:0000256" key="1">
    <source>
        <dbReference type="ARBA" id="ARBA00004141"/>
    </source>
</evidence>
<feature type="transmembrane region" description="Helical" evidence="9">
    <location>
        <begin position="163"/>
        <end position="183"/>
    </location>
</feature>
<feature type="transmembrane region" description="Helical" evidence="9">
    <location>
        <begin position="427"/>
        <end position="446"/>
    </location>
</feature>
<gene>
    <name evidence="11" type="ORF">OIDMADRAFT_173063</name>
</gene>
<keyword evidence="6 9" id="KW-0472">Membrane</keyword>
<dbReference type="InterPro" id="IPR050360">
    <property type="entry name" value="MFS_Sugar_Transporters"/>
</dbReference>
<feature type="transmembrane region" description="Helical" evidence="9">
    <location>
        <begin position="105"/>
        <end position="124"/>
    </location>
</feature>
<feature type="transmembrane region" description="Helical" evidence="9">
    <location>
        <begin position="458"/>
        <end position="477"/>
    </location>
</feature>
<dbReference type="InterPro" id="IPR005828">
    <property type="entry name" value="MFS_sugar_transport-like"/>
</dbReference>
<keyword evidence="5 9" id="KW-1133">Transmembrane helix</keyword>
<dbReference type="HOGENOM" id="CLU_001265_30_13_1"/>
<feature type="region of interest" description="Disordered" evidence="8">
    <location>
        <begin position="498"/>
        <end position="524"/>
    </location>
</feature>
<dbReference type="Pfam" id="PF00083">
    <property type="entry name" value="Sugar_tr"/>
    <property type="match status" value="1"/>
</dbReference>
<dbReference type="PANTHER" id="PTHR48022:SF64">
    <property type="entry name" value="MAJOR FACILITATOR SUPERFAMILY (MFS) PROFILE DOMAIN-CONTAINING PROTEIN"/>
    <property type="match status" value="1"/>
</dbReference>
<feature type="transmembrane region" description="Helical" evidence="9">
    <location>
        <begin position="130"/>
        <end position="151"/>
    </location>
</feature>
<evidence type="ECO:0000256" key="9">
    <source>
        <dbReference type="SAM" id="Phobius"/>
    </source>
</evidence>
<keyword evidence="3 7" id="KW-0813">Transport</keyword>
<dbReference type="PROSITE" id="PS50850">
    <property type="entry name" value="MFS"/>
    <property type="match status" value="1"/>
</dbReference>
<comment type="similarity">
    <text evidence="2 7">Belongs to the major facilitator superfamily. Sugar transporter (TC 2.A.1.1) family.</text>
</comment>
<dbReference type="GO" id="GO:0005351">
    <property type="term" value="F:carbohydrate:proton symporter activity"/>
    <property type="evidence" value="ECO:0007669"/>
    <property type="project" value="TreeGrafter"/>
</dbReference>
<dbReference type="PANTHER" id="PTHR48022">
    <property type="entry name" value="PLASTIDIC GLUCOSE TRANSPORTER 4"/>
    <property type="match status" value="1"/>
</dbReference>
<feature type="transmembrane region" description="Helical" evidence="9">
    <location>
        <begin position="388"/>
        <end position="407"/>
    </location>
</feature>
<accession>A0A0C3GC04</accession>
<dbReference type="InterPro" id="IPR036259">
    <property type="entry name" value="MFS_trans_sf"/>
</dbReference>
<protein>
    <recommendedName>
        <fullName evidence="10">Major facilitator superfamily (MFS) profile domain-containing protein</fullName>
    </recommendedName>
</protein>
<evidence type="ECO:0000256" key="2">
    <source>
        <dbReference type="ARBA" id="ARBA00010992"/>
    </source>
</evidence>
<organism evidence="11 12">
    <name type="scientific">Oidiodendron maius (strain Zn)</name>
    <dbReference type="NCBI Taxonomy" id="913774"/>
    <lineage>
        <taxon>Eukaryota</taxon>
        <taxon>Fungi</taxon>
        <taxon>Dikarya</taxon>
        <taxon>Ascomycota</taxon>
        <taxon>Pezizomycotina</taxon>
        <taxon>Leotiomycetes</taxon>
        <taxon>Leotiomycetes incertae sedis</taxon>
        <taxon>Myxotrichaceae</taxon>
        <taxon>Oidiodendron</taxon>
    </lineage>
</organism>
<reference evidence="11 12" key="1">
    <citation type="submission" date="2014-04" db="EMBL/GenBank/DDBJ databases">
        <authorList>
            <consortium name="DOE Joint Genome Institute"/>
            <person name="Kuo A."/>
            <person name="Martino E."/>
            <person name="Perotto S."/>
            <person name="Kohler A."/>
            <person name="Nagy L.G."/>
            <person name="Floudas D."/>
            <person name="Copeland A."/>
            <person name="Barry K.W."/>
            <person name="Cichocki N."/>
            <person name="Veneault-Fourrey C."/>
            <person name="LaButti K."/>
            <person name="Lindquist E.A."/>
            <person name="Lipzen A."/>
            <person name="Lundell T."/>
            <person name="Morin E."/>
            <person name="Murat C."/>
            <person name="Sun H."/>
            <person name="Tunlid A."/>
            <person name="Henrissat B."/>
            <person name="Grigoriev I.V."/>
            <person name="Hibbett D.S."/>
            <person name="Martin F."/>
            <person name="Nordberg H.P."/>
            <person name="Cantor M.N."/>
            <person name="Hua S.X."/>
        </authorList>
    </citation>
    <scope>NUCLEOTIDE SEQUENCE [LARGE SCALE GENOMIC DNA]</scope>
    <source>
        <strain evidence="11 12">Zn</strain>
    </source>
</reference>
<sequence length="524" mass="57926">MADNSNTTAASPALPAGHVDTHKWWRYKNLRTLNLLLIIPLLSIFSQGFDGSMMNGLQAVSQWQTYFGTPTGAALGLFNAAYPLGGVLGVFFIPTISDLWGRRMGLALGAAISVLGGILQASAADLAMFIVARLLLGGGCVITAGVGAPLITEIAHPHQRTTATALFLTSYALGSIVAAWSTFGTFRIENSAAWRIPSGLQAFPSVIQLLGIWWVPESPRWLISKGRCEEAWKMIYTYHSENVETDELAIFEYKEILGAVANLEPASANRSLKQNFQHLTLFIKTPGNRKRTAILIWAAICSQMSGNAFVSYYLSPILKSVGLTTDLQQTLINATGQMLSWFSALYFATLPAKLGRRTLFLWSLVFIWICDICITIGSALFEKYDNRAAGYVVVVFLYLFSPAYNFGFNGNLGLYVPEILPFEMRTTGLAVFYFTQFCFNILSSFTTPIGLETLTWKFYIIYVAWVVVEFVVIYFLFPETKGPSLEDIAVLFDGPDRRELESGKNASEVKIEPRPESVSEVEKV</sequence>
<keyword evidence="12" id="KW-1185">Reference proteome</keyword>
<dbReference type="AlphaFoldDB" id="A0A0C3GC04"/>
<evidence type="ECO:0000313" key="11">
    <source>
        <dbReference type="EMBL" id="KIM93690.1"/>
    </source>
</evidence>
<feature type="transmembrane region" description="Helical" evidence="9">
    <location>
        <begin position="69"/>
        <end position="93"/>
    </location>
</feature>
<evidence type="ECO:0000256" key="3">
    <source>
        <dbReference type="ARBA" id="ARBA00022448"/>
    </source>
</evidence>
<reference evidence="12" key="2">
    <citation type="submission" date="2015-01" db="EMBL/GenBank/DDBJ databases">
        <title>Evolutionary Origins and Diversification of the Mycorrhizal Mutualists.</title>
        <authorList>
            <consortium name="DOE Joint Genome Institute"/>
            <consortium name="Mycorrhizal Genomics Consortium"/>
            <person name="Kohler A."/>
            <person name="Kuo A."/>
            <person name="Nagy L.G."/>
            <person name="Floudas D."/>
            <person name="Copeland A."/>
            <person name="Barry K.W."/>
            <person name="Cichocki N."/>
            <person name="Veneault-Fourrey C."/>
            <person name="LaButti K."/>
            <person name="Lindquist E.A."/>
            <person name="Lipzen A."/>
            <person name="Lundell T."/>
            <person name="Morin E."/>
            <person name="Murat C."/>
            <person name="Riley R."/>
            <person name="Ohm R."/>
            <person name="Sun H."/>
            <person name="Tunlid A."/>
            <person name="Henrissat B."/>
            <person name="Grigoriev I.V."/>
            <person name="Hibbett D.S."/>
            <person name="Martin F."/>
        </authorList>
    </citation>
    <scope>NUCLEOTIDE SEQUENCE [LARGE SCALE GENOMIC DNA]</scope>
    <source>
        <strain evidence="12">Zn</strain>
    </source>
</reference>
<evidence type="ECO:0000256" key="7">
    <source>
        <dbReference type="RuleBase" id="RU003346"/>
    </source>
</evidence>
<dbReference type="InterPro" id="IPR003663">
    <property type="entry name" value="Sugar/inositol_transpt"/>
</dbReference>
<dbReference type="FunFam" id="1.20.1250.20:FF:000134">
    <property type="entry name" value="MFS sugar transporter protein"/>
    <property type="match status" value="1"/>
</dbReference>
<dbReference type="InterPro" id="IPR020846">
    <property type="entry name" value="MFS_dom"/>
</dbReference>
<dbReference type="Proteomes" id="UP000054321">
    <property type="component" value="Unassembled WGS sequence"/>
</dbReference>
<keyword evidence="4 9" id="KW-0812">Transmembrane</keyword>
<evidence type="ECO:0000256" key="5">
    <source>
        <dbReference type="ARBA" id="ARBA00022989"/>
    </source>
</evidence>
<dbReference type="GO" id="GO:0016020">
    <property type="term" value="C:membrane"/>
    <property type="evidence" value="ECO:0007669"/>
    <property type="project" value="UniProtKB-SubCell"/>
</dbReference>
<evidence type="ECO:0000313" key="12">
    <source>
        <dbReference type="Proteomes" id="UP000054321"/>
    </source>
</evidence>
<comment type="subcellular location">
    <subcellularLocation>
        <location evidence="1">Membrane</location>
        <topology evidence="1">Multi-pass membrane protein</topology>
    </subcellularLocation>
</comment>
<name>A0A0C3GC04_OIDMZ</name>
<feature type="transmembrane region" description="Helical" evidence="9">
    <location>
        <begin position="32"/>
        <end position="49"/>
    </location>
</feature>
<dbReference type="NCBIfam" id="TIGR00879">
    <property type="entry name" value="SP"/>
    <property type="match status" value="1"/>
</dbReference>
<dbReference type="OrthoDB" id="6133115at2759"/>
<evidence type="ECO:0000256" key="6">
    <source>
        <dbReference type="ARBA" id="ARBA00023136"/>
    </source>
</evidence>
<evidence type="ECO:0000256" key="4">
    <source>
        <dbReference type="ARBA" id="ARBA00022692"/>
    </source>
</evidence>
<feature type="transmembrane region" description="Helical" evidence="9">
    <location>
        <begin position="359"/>
        <end position="381"/>
    </location>
</feature>
<feature type="transmembrane region" description="Helical" evidence="9">
    <location>
        <begin position="294"/>
        <end position="314"/>
    </location>
</feature>
<dbReference type="SUPFAM" id="SSF103473">
    <property type="entry name" value="MFS general substrate transporter"/>
    <property type="match status" value="1"/>
</dbReference>
<proteinExistence type="inferred from homology"/>
<evidence type="ECO:0000259" key="10">
    <source>
        <dbReference type="PROSITE" id="PS50850"/>
    </source>
</evidence>
<dbReference type="InParanoid" id="A0A0C3GC04"/>
<dbReference type="Gene3D" id="1.20.1250.20">
    <property type="entry name" value="MFS general substrate transporter like domains"/>
    <property type="match status" value="1"/>
</dbReference>
<feature type="domain" description="Major facilitator superfamily (MFS) profile" evidence="10">
    <location>
        <begin position="36"/>
        <end position="481"/>
    </location>
</feature>
<evidence type="ECO:0000256" key="8">
    <source>
        <dbReference type="SAM" id="MobiDB-lite"/>
    </source>
</evidence>
<feature type="transmembrane region" description="Helical" evidence="9">
    <location>
        <begin position="195"/>
        <end position="215"/>
    </location>
</feature>